<gene>
    <name evidence="1" type="ORF">BHE18_11805</name>
</gene>
<protein>
    <submittedName>
        <fullName evidence="1">Uncharacterized protein</fullName>
    </submittedName>
</protein>
<keyword evidence="2" id="KW-1185">Reference proteome</keyword>
<dbReference type="AlphaFoldDB" id="A0A1J6W1B9"/>
<evidence type="ECO:0000313" key="2">
    <source>
        <dbReference type="Proteomes" id="UP000182062"/>
    </source>
</evidence>
<organism evidence="1 2">
    <name type="scientific">Rossellomorea aquimaris</name>
    <dbReference type="NCBI Taxonomy" id="189382"/>
    <lineage>
        <taxon>Bacteria</taxon>
        <taxon>Bacillati</taxon>
        <taxon>Bacillota</taxon>
        <taxon>Bacilli</taxon>
        <taxon>Bacillales</taxon>
        <taxon>Bacillaceae</taxon>
        <taxon>Rossellomorea</taxon>
    </lineage>
</organism>
<name>A0A1J6W1B9_9BACI</name>
<dbReference type="EMBL" id="MINN01000106">
    <property type="protein sequence ID" value="OIU70396.1"/>
    <property type="molecule type" value="Genomic_DNA"/>
</dbReference>
<evidence type="ECO:0000313" key="1">
    <source>
        <dbReference type="EMBL" id="OIU70396.1"/>
    </source>
</evidence>
<accession>A0A1J6W1B9</accession>
<dbReference type="Proteomes" id="UP000182062">
    <property type="component" value="Unassembled WGS sequence"/>
</dbReference>
<comment type="caution">
    <text evidence="1">The sequence shown here is derived from an EMBL/GenBank/DDBJ whole genome shotgun (WGS) entry which is preliminary data.</text>
</comment>
<sequence>MGIEEGEGFSRVWGSLGVSSGHRILVYQQYLGVINKNWDLPTKTSRLPTIFSVYQQKCRGYRQFFKKRQISLCET</sequence>
<proteinExistence type="predicted"/>
<reference evidence="1 2" key="1">
    <citation type="submission" date="2016-09" db="EMBL/GenBank/DDBJ databases">
        <title>Bacillus aquimaris SAMM genome sequence reveals colonization and biosurfactant production capacities.</title>
        <authorList>
            <person name="Waghmode S.R."/>
            <person name="Suryavanshi M.V."/>
        </authorList>
    </citation>
    <scope>NUCLEOTIDE SEQUENCE [LARGE SCALE GENOMIC DNA]</scope>
    <source>
        <strain evidence="1 2">SAMM</strain>
    </source>
</reference>